<dbReference type="Proteomes" id="UP000886523">
    <property type="component" value="Unassembled WGS sequence"/>
</dbReference>
<proteinExistence type="predicted"/>
<dbReference type="AlphaFoldDB" id="A0A9P6DRP9"/>
<gene>
    <name evidence="2" type="ORF">BS47DRAFT_1366377</name>
</gene>
<evidence type="ECO:0000313" key="2">
    <source>
        <dbReference type="EMBL" id="KAF9507820.1"/>
    </source>
</evidence>
<feature type="compositionally biased region" description="Basic residues" evidence="1">
    <location>
        <begin position="1"/>
        <end position="10"/>
    </location>
</feature>
<evidence type="ECO:0000256" key="1">
    <source>
        <dbReference type="SAM" id="MobiDB-lite"/>
    </source>
</evidence>
<feature type="region of interest" description="Disordered" evidence="1">
    <location>
        <begin position="183"/>
        <end position="233"/>
    </location>
</feature>
<feature type="compositionally biased region" description="Low complexity" evidence="1">
    <location>
        <begin position="191"/>
        <end position="207"/>
    </location>
</feature>
<protein>
    <submittedName>
        <fullName evidence="2">Uncharacterized protein</fullName>
    </submittedName>
</protein>
<reference evidence="2" key="1">
    <citation type="journal article" date="2020" name="Nat. Commun.">
        <title>Large-scale genome sequencing of mycorrhizal fungi provides insights into the early evolution of symbiotic traits.</title>
        <authorList>
            <person name="Miyauchi S."/>
            <person name="Kiss E."/>
            <person name="Kuo A."/>
            <person name="Drula E."/>
            <person name="Kohler A."/>
            <person name="Sanchez-Garcia M."/>
            <person name="Morin E."/>
            <person name="Andreopoulos B."/>
            <person name="Barry K.W."/>
            <person name="Bonito G."/>
            <person name="Buee M."/>
            <person name="Carver A."/>
            <person name="Chen C."/>
            <person name="Cichocki N."/>
            <person name="Clum A."/>
            <person name="Culley D."/>
            <person name="Crous P.W."/>
            <person name="Fauchery L."/>
            <person name="Girlanda M."/>
            <person name="Hayes R.D."/>
            <person name="Keri Z."/>
            <person name="LaButti K."/>
            <person name="Lipzen A."/>
            <person name="Lombard V."/>
            <person name="Magnuson J."/>
            <person name="Maillard F."/>
            <person name="Murat C."/>
            <person name="Nolan M."/>
            <person name="Ohm R.A."/>
            <person name="Pangilinan J."/>
            <person name="Pereira M.F."/>
            <person name="Perotto S."/>
            <person name="Peter M."/>
            <person name="Pfister S."/>
            <person name="Riley R."/>
            <person name="Sitrit Y."/>
            <person name="Stielow J.B."/>
            <person name="Szollosi G."/>
            <person name="Zifcakova L."/>
            <person name="Stursova M."/>
            <person name="Spatafora J.W."/>
            <person name="Tedersoo L."/>
            <person name="Vaario L.M."/>
            <person name="Yamada A."/>
            <person name="Yan M."/>
            <person name="Wang P."/>
            <person name="Xu J."/>
            <person name="Bruns T."/>
            <person name="Baldrian P."/>
            <person name="Vilgalys R."/>
            <person name="Dunand C."/>
            <person name="Henrissat B."/>
            <person name="Grigoriev I.V."/>
            <person name="Hibbett D."/>
            <person name="Nagy L.G."/>
            <person name="Martin F.M."/>
        </authorList>
    </citation>
    <scope>NUCLEOTIDE SEQUENCE</scope>
    <source>
        <strain evidence="2">UP504</strain>
    </source>
</reference>
<feature type="region of interest" description="Disordered" evidence="1">
    <location>
        <begin position="1"/>
        <end position="28"/>
    </location>
</feature>
<feature type="region of interest" description="Disordered" evidence="1">
    <location>
        <begin position="249"/>
        <end position="273"/>
    </location>
</feature>
<keyword evidence="3" id="KW-1185">Reference proteome</keyword>
<accession>A0A9P6DRP9</accession>
<evidence type="ECO:0000313" key="3">
    <source>
        <dbReference type="Proteomes" id="UP000886523"/>
    </source>
</evidence>
<dbReference type="EMBL" id="MU129071">
    <property type="protein sequence ID" value="KAF9507820.1"/>
    <property type="molecule type" value="Genomic_DNA"/>
</dbReference>
<sequence length="273" mass="30402">MALRKKHKHAQNLGAYSQRRNLNLAQPPTPPLPYLPPLYHIDQFWSTPAIQNILDDVDLVHMAPTTEDMFKTHLFDAQKTLEKLSNVCSHISGHRVKYSGATLNGKHAIWTQYLDQRKKKNLDHQIEEMKRKTAYDHKKRAINHYFSPKCNITSSAPAPAIDTDLLDVGFDNPGFSEMPRVQTQPPDVNNSIPSLPISSPQLPTLSPMMGDGTDSEEGLNGPDRTTHSICPFISAPKREDAAVAAAQLEKVVRPPRNKGAGHKDPGLDLPSQM</sequence>
<organism evidence="2 3">
    <name type="scientific">Hydnum rufescens UP504</name>
    <dbReference type="NCBI Taxonomy" id="1448309"/>
    <lineage>
        <taxon>Eukaryota</taxon>
        <taxon>Fungi</taxon>
        <taxon>Dikarya</taxon>
        <taxon>Basidiomycota</taxon>
        <taxon>Agaricomycotina</taxon>
        <taxon>Agaricomycetes</taxon>
        <taxon>Cantharellales</taxon>
        <taxon>Hydnaceae</taxon>
        <taxon>Hydnum</taxon>
    </lineage>
</organism>
<name>A0A9P6DRP9_9AGAM</name>
<comment type="caution">
    <text evidence="2">The sequence shown here is derived from an EMBL/GenBank/DDBJ whole genome shotgun (WGS) entry which is preliminary data.</text>
</comment>